<comment type="caution">
    <text evidence="9">The sequence shown here is derived from an EMBL/GenBank/DDBJ whole genome shotgun (WGS) entry which is preliminary data.</text>
</comment>
<dbReference type="PANTHER" id="PTHR33841:SF6">
    <property type="entry name" value="TYPE II METHYLTRANSFERASE M.HINDII"/>
    <property type="match status" value="1"/>
</dbReference>
<organism evidence="9">
    <name type="scientific">termite gut metagenome</name>
    <dbReference type="NCBI Taxonomy" id="433724"/>
    <lineage>
        <taxon>unclassified sequences</taxon>
        <taxon>metagenomes</taxon>
        <taxon>organismal metagenomes</taxon>
    </lineage>
</organism>
<dbReference type="GO" id="GO:0032259">
    <property type="term" value="P:methylation"/>
    <property type="evidence" value="ECO:0007669"/>
    <property type="project" value="UniProtKB-KW"/>
</dbReference>
<reference evidence="9" key="1">
    <citation type="submission" date="2019-03" db="EMBL/GenBank/DDBJ databases">
        <title>Single cell metagenomics reveals metabolic interactions within the superorganism composed of flagellate Streblomastix strix and complex community of Bacteroidetes bacteria on its surface.</title>
        <authorList>
            <person name="Treitli S.C."/>
            <person name="Kolisko M."/>
            <person name="Husnik F."/>
            <person name="Keeling P."/>
            <person name="Hampl V."/>
        </authorList>
    </citation>
    <scope>NUCLEOTIDE SEQUENCE</scope>
    <source>
        <strain evidence="9">STM</strain>
    </source>
</reference>
<dbReference type="Pfam" id="PF07669">
    <property type="entry name" value="Eco57I"/>
    <property type="match status" value="1"/>
</dbReference>
<evidence type="ECO:0000313" key="9">
    <source>
        <dbReference type="EMBL" id="KAA6337682.1"/>
    </source>
</evidence>
<dbReference type="GO" id="GO:0009307">
    <property type="term" value="P:DNA restriction-modification system"/>
    <property type="evidence" value="ECO:0007669"/>
    <property type="project" value="UniProtKB-KW"/>
</dbReference>
<dbReference type="InterPro" id="IPR002052">
    <property type="entry name" value="DNA_methylase_N6_adenine_CS"/>
</dbReference>
<proteinExistence type="predicted"/>
<comment type="catalytic activity">
    <reaction evidence="7">
        <text>a 2'-deoxyadenosine in DNA + S-adenosyl-L-methionine = an N(6)-methyl-2'-deoxyadenosine in DNA + S-adenosyl-L-homocysteine + H(+)</text>
        <dbReference type="Rhea" id="RHEA:15197"/>
        <dbReference type="Rhea" id="RHEA-COMP:12418"/>
        <dbReference type="Rhea" id="RHEA-COMP:12419"/>
        <dbReference type="ChEBI" id="CHEBI:15378"/>
        <dbReference type="ChEBI" id="CHEBI:57856"/>
        <dbReference type="ChEBI" id="CHEBI:59789"/>
        <dbReference type="ChEBI" id="CHEBI:90615"/>
        <dbReference type="ChEBI" id="CHEBI:90616"/>
        <dbReference type="EC" id="2.1.1.72"/>
    </reaction>
</comment>
<dbReference type="PRINTS" id="PR00507">
    <property type="entry name" value="N12N6MTFRASE"/>
</dbReference>
<dbReference type="Gene3D" id="3.40.50.150">
    <property type="entry name" value="Vaccinia Virus protein VP39"/>
    <property type="match status" value="1"/>
</dbReference>
<name>A0A5J4RW72_9ZZZZ</name>
<dbReference type="EMBL" id="SNRY01000678">
    <property type="protein sequence ID" value="KAA6337682.1"/>
    <property type="molecule type" value="Genomic_DNA"/>
</dbReference>
<dbReference type="EC" id="2.1.1.72" evidence="1"/>
<keyword evidence="2" id="KW-0489">Methyltransferase</keyword>
<evidence type="ECO:0000256" key="5">
    <source>
        <dbReference type="ARBA" id="ARBA00022747"/>
    </source>
</evidence>
<gene>
    <name evidence="9" type="ORF">EZS27_014254</name>
</gene>
<evidence type="ECO:0000256" key="1">
    <source>
        <dbReference type="ARBA" id="ARBA00011900"/>
    </source>
</evidence>
<dbReference type="GO" id="GO:0003677">
    <property type="term" value="F:DNA binding"/>
    <property type="evidence" value="ECO:0007669"/>
    <property type="project" value="UniProtKB-KW"/>
</dbReference>
<accession>A0A5J4RW72</accession>
<evidence type="ECO:0000256" key="3">
    <source>
        <dbReference type="ARBA" id="ARBA00022679"/>
    </source>
</evidence>
<dbReference type="InterPro" id="IPR029063">
    <property type="entry name" value="SAM-dependent_MTases_sf"/>
</dbReference>
<evidence type="ECO:0000256" key="2">
    <source>
        <dbReference type="ARBA" id="ARBA00022603"/>
    </source>
</evidence>
<dbReference type="PANTHER" id="PTHR33841">
    <property type="entry name" value="DNA METHYLTRANSFERASE YEEA-RELATED"/>
    <property type="match status" value="1"/>
</dbReference>
<dbReference type="InterPro" id="IPR050953">
    <property type="entry name" value="N4_N6_ade-DNA_methylase"/>
</dbReference>
<dbReference type="PROSITE" id="PS00092">
    <property type="entry name" value="N6_MTASE"/>
    <property type="match status" value="1"/>
</dbReference>
<sequence length="506" mass="58514">MMQTNYNPDVLSCLANLSNDEVFTPPKLVNEMLDLLPIELWSNPNATFLDPVSKSGVFLREMAKRLMSGLEEHIPDKQERINHIFTKQLYGIAITELTSLLSRRSVYCSKIANGKYSVCSQFDDEQGNIRHERMQHTWENEKCIYCNASQGKYDRKEDLETHAYSFIHTDRPEKIFNMKFDVVIGNPPYQMSDGGHGRSAKPLYHKFIQQAKKINPNYLVMIIPDRWFAGGKGLGDFRDEMLKDKRIKSIVDYTSSSDVFPGADVPGGVCYFLWQSSYLGKTEIEIRNGAQIDRSKRFLDEFDTFIRYSIAAKIVSKIQKVCNSFMNEQVSSRKPFGLATNDRPKEKGNLLLKYYGGYGKYPREYITVGIDLIDKWKVITSKTSYDHAGQPDKEGKRKVFSTLEILKPNEICTETYIVVGAFDNEMVSKHLLDYLKTKFVRFLVSLLSFSQDITKERFSFVPVQDFNEAWNDKKLYKKYLLTEDEIAFIENKIRPMDLTSNENEDE</sequence>
<dbReference type="AlphaFoldDB" id="A0A5J4RW72"/>
<dbReference type="GO" id="GO:0009007">
    <property type="term" value="F:site-specific DNA-methyltransferase (adenine-specific) activity"/>
    <property type="evidence" value="ECO:0007669"/>
    <property type="project" value="UniProtKB-EC"/>
</dbReference>
<keyword evidence="3" id="KW-0808">Transferase</keyword>
<dbReference type="InterPro" id="IPR011639">
    <property type="entry name" value="MethylTrfase_TaqI-like_dom"/>
</dbReference>
<evidence type="ECO:0000256" key="6">
    <source>
        <dbReference type="ARBA" id="ARBA00023125"/>
    </source>
</evidence>
<keyword evidence="6" id="KW-0238">DNA-binding</keyword>
<keyword evidence="5" id="KW-0680">Restriction system</keyword>
<evidence type="ECO:0000256" key="7">
    <source>
        <dbReference type="ARBA" id="ARBA00047942"/>
    </source>
</evidence>
<protein>
    <recommendedName>
        <fullName evidence="1">site-specific DNA-methyltransferase (adenine-specific)</fullName>
        <ecNumber evidence="1">2.1.1.72</ecNumber>
    </recommendedName>
</protein>
<evidence type="ECO:0000256" key="4">
    <source>
        <dbReference type="ARBA" id="ARBA00022691"/>
    </source>
</evidence>
<keyword evidence="4" id="KW-0949">S-adenosyl-L-methionine</keyword>
<evidence type="ECO:0000259" key="8">
    <source>
        <dbReference type="Pfam" id="PF07669"/>
    </source>
</evidence>
<feature type="domain" description="Type II methyltransferase M.TaqI-like" evidence="8">
    <location>
        <begin position="87"/>
        <end position="260"/>
    </location>
</feature>
<dbReference type="SUPFAM" id="SSF53335">
    <property type="entry name" value="S-adenosyl-L-methionine-dependent methyltransferases"/>
    <property type="match status" value="1"/>
</dbReference>